<keyword evidence="3" id="KW-1185">Reference proteome</keyword>
<accession>A0A8H3F5P8</accession>
<protein>
    <submittedName>
        <fullName evidence="2">Uncharacterized protein</fullName>
    </submittedName>
</protein>
<feature type="compositionally biased region" description="Basic and acidic residues" evidence="1">
    <location>
        <begin position="311"/>
        <end position="320"/>
    </location>
</feature>
<reference evidence="2" key="1">
    <citation type="submission" date="2021-03" db="EMBL/GenBank/DDBJ databases">
        <authorList>
            <person name="Tagirdzhanova G."/>
        </authorList>
    </citation>
    <scope>NUCLEOTIDE SEQUENCE</scope>
</reference>
<dbReference type="OrthoDB" id="5339332at2759"/>
<dbReference type="EMBL" id="CAJPDS010000018">
    <property type="protein sequence ID" value="CAF9916472.1"/>
    <property type="molecule type" value="Genomic_DNA"/>
</dbReference>
<organism evidence="2 3">
    <name type="scientific">Heterodermia speciosa</name>
    <dbReference type="NCBI Taxonomy" id="116794"/>
    <lineage>
        <taxon>Eukaryota</taxon>
        <taxon>Fungi</taxon>
        <taxon>Dikarya</taxon>
        <taxon>Ascomycota</taxon>
        <taxon>Pezizomycotina</taxon>
        <taxon>Lecanoromycetes</taxon>
        <taxon>OSLEUM clade</taxon>
        <taxon>Lecanoromycetidae</taxon>
        <taxon>Caliciales</taxon>
        <taxon>Physciaceae</taxon>
        <taxon>Heterodermia</taxon>
    </lineage>
</organism>
<feature type="compositionally biased region" description="Low complexity" evidence="1">
    <location>
        <begin position="99"/>
        <end position="113"/>
    </location>
</feature>
<dbReference type="Proteomes" id="UP000664521">
    <property type="component" value="Unassembled WGS sequence"/>
</dbReference>
<feature type="region of interest" description="Disordered" evidence="1">
    <location>
        <begin position="215"/>
        <end position="247"/>
    </location>
</feature>
<sequence>MTQAPSLNVPDHRNADAAGAADTMQHLDRAAQLSRRTTRGDDMSHNASFNEASTDVDDRKSAGSSKHRGVQAQHKQASSPIETTLAHRAALNRLNGVNSKKSTPSDSGPSTSTQPVLVKSYSAPESSPKPSMGKRRKPSVETSELPSPESFSFQDILREIDPEIQVSINAIAEIYGRSKLSLADEYGSHRPPQAALDFLASSDQADAIEAIQSSRLEPVEESTSSHSRRHSLALVGTSTQPKSGLSSNAVAATSDAMSVSQQRRQSASLPISLQADNKVALLPYILSWLRNSGVRIESASGPSSTSPRAAESLHRILSDS</sequence>
<proteinExistence type="predicted"/>
<gene>
    <name evidence="2" type="ORF">HETSPECPRED_002921</name>
</gene>
<evidence type="ECO:0000313" key="3">
    <source>
        <dbReference type="Proteomes" id="UP000664521"/>
    </source>
</evidence>
<evidence type="ECO:0000313" key="2">
    <source>
        <dbReference type="EMBL" id="CAF9916472.1"/>
    </source>
</evidence>
<comment type="caution">
    <text evidence="2">The sequence shown here is derived from an EMBL/GenBank/DDBJ whole genome shotgun (WGS) entry which is preliminary data.</text>
</comment>
<feature type="region of interest" description="Disordered" evidence="1">
    <location>
        <begin position="296"/>
        <end position="320"/>
    </location>
</feature>
<feature type="region of interest" description="Disordered" evidence="1">
    <location>
        <begin position="1"/>
        <end position="151"/>
    </location>
</feature>
<evidence type="ECO:0000256" key="1">
    <source>
        <dbReference type="SAM" id="MobiDB-lite"/>
    </source>
</evidence>
<name>A0A8H3F5P8_9LECA</name>
<feature type="compositionally biased region" description="Polar residues" evidence="1">
    <location>
        <begin position="73"/>
        <end position="82"/>
    </location>
</feature>
<dbReference type="AlphaFoldDB" id="A0A8H3F5P8"/>
<feature type="compositionally biased region" description="Polar residues" evidence="1">
    <location>
        <begin position="140"/>
        <end position="151"/>
    </location>
</feature>
<feature type="compositionally biased region" description="Polar residues" evidence="1">
    <location>
        <begin position="236"/>
        <end position="247"/>
    </location>
</feature>